<dbReference type="HAMAP" id="MF_00813">
    <property type="entry name" value="Allantoicase"/>
    <property type="match status" value="1"/>
</dbReference>
<dbReference type="Proteomes" id="UP000009131">
    <property type="component" value="Unassembled WGS sequence"/>
</dbReference>
<comment type="caution">
    <text evidence="7">The sequence shown here is derived from an EMBL/GenBank/DDBJ whole genome shotgun (WGS) entry which is preliminary data.</text>
</comment>
<dbReference type="GO" id="GO:0004037">
    <property type="term" value="F:allantoicase activity"/>
    <property type="evidence" value="ECO:0007669"/>
    <property type="project" value="InterPro"/>
</dbReference>
<reference evidence="7 8" key="1">
    <citation type="journal article" date="2011" name="J. Gen. Appl. Microbiol.">
        <title>Draft genome sequencing of the enigmatic basidiomycete Mixia osmundae.</title>
        <authorList>
            <person name="Nishida H."/>
            <person name="Nagatsuka Y."/>
            <person name="Sugiyama J."/>
        </authorList>
    </citation>
    <scope>NUCLEOTIDE SEQUENCE [LARGE SCALE GENOMIC DNA]</scope>
    <source>
        <strain evidence="8">CBS 9802 / IAM 14324 / JCM 22182 / KY 12970</strain>
    </source>
</reference>
<organism evidence="7 8">
    <name type="scientific">Mixia osmundae (strain CBS 9802 / IAM 14324 / JCM 22182 / KY 12970)</name>
    <dbReference type="NCBI Taxonomy" id="764103"/>
    <lineage>
        <taxon>Eukaryota</taxon>
        <taxon>Fungi</taxon>
        <taxon>Dikarya</taxon>
        <taxon>Basidiomycota</taxon>
        <taxon>Pucciniomycotina</taxon>
        <taxon>Mixiomycetes</taxon>
        <taxon>Mixiales</taxon>
        <taxon>Mixiaceae</taxon>
        <taxon>Mixia</taxon>
    </lineage>
</organism>
<comment type="subunit">
    <text evidence="2">Homodimer.</text>
</comment>
<dbReference type="InterPro" id="IPR011051">
    <property type="entry name" value="RmlC_Cupin_sf"/>
</dbReference>
<dbReference type="Pfam" id="PF04115">
    <property type="entry name" value="Ureidogly_lyase"/>
    <property type="match status" value="1"/>
</dbReference>
<dbReference type="OrthoDB" id="10266039at2759"/>
<dbReference type="HOGENOM" id="CLU_018495_0_0_1"/>
<dbReference type="InterPro" id="IPR007247">
    <property type="entry name" value="Ureidogly_lyase"/>
</dbReference>
<feature type="domain" description="Allantoicase" evidence="6">
    <location>
        <begin position="21"/>
        <end position="173"/>
    </location>
</feature>
<keyword evidence="4" id="KW-0456">Lyase</keyword>
<reference evidence="7 8" key="2">
    <citation type="journal article" date="2012" name="Open Biol.">
        <title>Characteristics of nucleosomes and linker DNA regions on the genome of the basidiomycete Mixia osmundae revealed by mono- and dinucleosome mapping.</title>
        <authorList>
            <person name="Nishida H."/>
            <person name="Kondo S."/>
            <person name="Matsumoto T."/>
            <person name="Suzuki Y."/>
            <person name="Yoshikawa H."/>
            <person name="Taylor T.D."/>
            <person name="Sugiyama J."/>
        </authorList>
    </citation>
    <scope>NUCLEOTIDE SEQUENCE [LARGE SCALE GENOMIC DNA]</scope>
    <source>
        <strain evidence="8">CBS 9802 / IAM 14324 / JCM 22182 / KY 12970</strain>
    </source>
</reference>
<dbReference type="PANTHER" id="PTHR12045">
    <property type="entry name" value="ALLANTOICASE"/>
    <property type="match status" value="1"/>
</dbReference>
<evidence type="ECO:0000256" key="1">
    <source>
        <dbReference type="ARBA" id="ARBA00009242"/>
    </source>
</evidence>
<evidence type="ECO:0000256" key="5">
    <source>
        <dbReference type="ARBA" id="ARBA00047684"/>
    </source>
</evidence>
<dbReference type="InterPro" id="IPR024060">
    <property type="entry name" value="Ureidoglycolate_lyase_dom_sf"/>
</dbReference>
<evidence type="ECO:0000313" key="8">
    <source>
        <dbReference type="Proteomes" id="UP000009131"/>
    </source>
</evidence>
<evidence type="ECO:0000256" key="4">
    <source>
        <dbReference type="ARBA" id="ARBA00023239"/>
    </source>
</evidence>
<dbReference type="GO" id="GO:0004848">
    <property type="term" value="F:ureidoglycolate hydrolase activity"/>
    <property type="evidence" value="ECO:0007669"/>
    <property type="project" value="InterPro"/>
</dbReference>
<dbReference type="InterPro" id="IPR005164">
    <property type="entry name" value="Allantoicase"/>
</dbReference>
<dbReference type="FunCoup" id="G7DTB6">
    <property type="interactions" value="35"/>
</dbReference>
<dbReference type="eggNOG" id="KOG4145">
    <property type="taxonomic scope" value="Eukaryota"/>
</dbReference>
<evidence type="ECO:0000259" key="6">
    <source>
        <dbReference type="Pfam" id="PF03561"/>
    </source>
</evidence>
<dbReference type="OMA" id="SVYRCKP"/>
<dbReference type="STRING" id="764103.G7DTB6"/>
<sequence>MITALPDFVNDSIEVSSNALGSRVLAVSDDFFADAWQLLQPHDPVNLKGQFGPKGALFDGWENARHCPTFNWVIIRLGSPAGASLLGFDIDTRPFDGNEGPAGSVEALFLPELPDEDVPSASDTRWVSVLPRKPLGPASRHFFRLDRLHGPFTHLKLCMYPDGGFGRFRAYGVISPPLLRSITTPIDLAHVLNGGRCVAVSDQHFGVGKNLILPGRGKDMGDGWETKRSRGGDHTDWAILKLGAPCHLLHAEIDTAHFKGNFPESCTLDACVCQETVPSNARWTSVLGRVKLGPHRQHQFQLEPAARQTAWTHVRCTIFPDGGIKRLRLYGLPSREDGREPDFLGAITGTSQVASSLQAVAPVDAHTPSEPLIVALTLTAETFAPYGSVIQSYADHAAAPRGLRIVLANGGTAEKFNNLAPVHYGRPRSGEQAELNSCVYRCQPEMFTKQEPWTVKVLERHQYSSQSFVPISLPANGRYLVIVAQDKGGKPDLTSLRAFLAGGSQGISYAANVWHHPMIALDTVTDFTCLVYETGIASIDCEILEFPDGLATVVMP</sequence>
<evidence type="ECO:0000256" key="2">
    <source>
        <dbReference type="ARBA" id="ARBA00011738"/>
    </source>
</evidence>
<dbReference type="InterPro" id="IPR008979">
    <property type="entry name" value="Galactose-bd-like_sf"/>
</dbReference>
<dbReference type="NCBIfam" id="TIGR02961">
    <property type="entry name" value="allantoicase"/>
    <property type="match status" value="1"/>
</dbReference>
<dbReference type="EMBL" id="BABT02000025">
    <property type="protein sequence ID" value="GAA93763.1"/>
    <property type="molecule type" value="Genomic_DNA"/>
</dbReference>
<comment type="similarity">
    <text evidence="1">Belongs to the allantoicase family.</text>
</comment>
<protein>
    <recommendedName>
        <fullName evidence="6">Allantoicase domain-containing protein</fullName>
    </recommendedName>
</protein>
<dbReference type="Gene3D" id="2.60.120.480">
    <property type="entry name" value="Ureidoglycolate hydrolase"/>
    <property type="match status" value="1"/>
</dbReference>
<dbReference type="GO" id="GO:0050385">
    <property type="term" value="F:ureidoglycolate lyase activity"/>
    <property type="evidence" value="ECO:0007669"/>
    <property type="project" value="UniProtKB-EC"/>
</dbReference>
<dbReference type="GO" id="GO:0000256">
    <property type="term" value="P:allantoin catabolic process"/>
    <property type="evidence" value="ECO:0007669"/>
    <property type="project" value="InterPro"/>
</dbReference>
<accession>G7DTB6</accession>
<keyword evidence="3" id="KW-0659">Purine metabolism</keyword>
<dbReference type="CDD" id="cd20298">
    <property type="entry name" value="cupin_UAH"/>
    <property type="match status" value="1"/>
</dbReference>
<keyword evidence="8" id="KW-1185">Reference proteome</keyword>
<dbReference type="SUPFAM" id="SSF51182">
    <property type="entry name" value="RmlC-like cupins"/>
    <property type="match status" value="1"/>
</dbReference>
<dbReference type="InterPro" id="IPR015908">
    <property type="entry name" value="Allantoicase_dom"/>
</dbReference>
<dbReference type="GO" id="GO:0006144">
    <property type="term" value="P:purine nucleobase metabolic process"/>
    <property type="evidence" value="ECO:0007669"/>
    <property type="project" value="UniProtKB-KW"/>
</dbReference>
<dbReference type="InParanoid" id="G7DTB6"/>
<name>G7DTB6_MIXOS</name>
<dbReference type="InterPro" id="IPR047233">
    <property type="entry name" value="UAH_cupin"/>
</dbReference>
<evidence type="ECO:0000256" key="3">
    <source>
        <dbReference type="ARBA" id="ARBA00022631"/>
    </source>
</evidence>
<dbReference type="SUPFAM" id="SSF49785">
    <property type="entry name" value="Galactose-binding domain-like"/>
    <property type="match status" value="2"/>
</dbReference>
<dbReference type="PANTHER" id="PTHR12045:SF3">
    <property type="entry name" value="INACTIVE ALLANTOICASE-RELATED"/>
    <property type="match status" value="1"/>
</dbReference>
<gene>
    <name evidence="7" type="primary">Mo00409</name>
    <name evidence="7" type="ORF">E5Q_00409</name>
</gene>
<feature type="domain" description="Allantoicase" evidence="6">
    <location>
        <begin position="194"/>
        <end position="332"/>
    </location>
</feature>
<proteinExistence type="inferred from homology"/>
<evidence type="ECO:0000313" key="7">
    <source>
        <dbReference type="EMBL" id="GAA93763.1"/>
    </source>
</evidence>
<dbReference type="Pfam" id="PF03561">
    <property type="entry name" value="Allantoicase"/>
    <property type="match status" value="2"/>
</dbReference>
<dbReference type="AlphaFoldDB" id="G7DTB6"/>
<dbReference type="Gene3D" id="2.60.120.260">
    <property type="entry name" value="Galactose-binding domain-like"/>
    <property type="match status" value="2"/>
</dbReference>
<dbReference type="RefSeq" id="XP_014571462.1">
    <property type="nucleotide sequence ID" value="XM_014715976.1"/>
</dbReference>
<comment type="catalytic activity">
    <reaction evidence="5">
        <text>(S)-ureidoglycolate = urea + glyoxylate</text>
        <dbReference type="Rhea" id="RHEA:11304"/>
        <dbReference type="ChEBI" id="CHEBI:16199"/>
        <dbReference type="ChEBI" id="CHEBI:36655"/>
        <dbReference type="ChEBI" id="CHEBI:57296"/>
        <dbReference type="EC" id="4.3.2.3"/>
    </reaction>
</comment>